<dbReference type="Proteomes" id="UP000682308">
    <property type="component" value="Unassembled WGS sequence"/>
</dbReference>
<dbReference type="AlphaFoldDB" id="A0A941FBF4"/>
<evidence type="ECO:0000256" key="4">
    <source>
        <dbReference type="ARBA" id="ARBA00023136"/>
    </source>
</evidence>
<feature type="transmembrane region" description="Helical" evidence="5">
    <location>
        <begin position="198"/>
        <end position="217"/>
    </location>
</feature>
<feature type="transmembrane region" description="Helical" evidence="5">
    <location>
        <begin position="223"/>
        <end position="248"/>
    </location>
</feature>
<evidence type="ECO:0000313" key="8">
    <source>
        <dbReference type="Proteomes" id="UP000682308"/>
    </source>
</evidence>
<name>A0A941FBF4_9ACTN</name>
<dbReference type="Pfam" id="PF07690">
    <property type="entry name" value="MFS_1"/>
    <property type="match status" value="1"/>
</dbReference>
<evidence type="ECO:0000259" key="6">
    <source>
        <dbReference type="PROSITE" id="PS50850"/>
    </source>
</evidence>
<keyword evidence="8" id="KW-1185">Reference proteome</keyword>
<gene>
    <name evidence="7" type="ORF">KEF29_23635</name>
</gene>
<evidence type="ECO:0000256" key="2">
    <source>
        <dbReference type="ARBA" id="ARBA00022692"/>
    </source>
</evidence>
<keyword evidence="3 5" id="KW-1133">Transmembrane helix</keyword>
<dbReference type="GO" id="GO:0022857">
    <property type="term" value="F:transmembrane transporter activity"/>
    <property type="evidence" value="ECO:0007669"/>
    <property type="project" value="InterPro"/>
</dbReference>
<evidence type="ECO:0000256" key="3">
    <source>
        <dbReference type="ARBA" id="ARBA00022989"/>
    </source>
</evidence>
<comment type="subcellular location">
    <subcellularLocation>
        <location evidence="1">Cell membrane</location>
        <topology evidence="1">Multi-pass membrane protein</topology>
    </subcellularLocation>
</comment>
<sequence>MQGYTGSVFAAGSIGGPLLGGVFAEHLNWRWIFYVNVPVGLACLALTYTTFHVPHHRGGSRRIDFLGSALLTIGVTCGLLITVWGGTRYAWNSPQILALIDGSLIALVLFVLQERRAREPVLPLRLFRNPVFRLGVPSSALLGISLFGTIVFVPQYFETVRGTSSTLAGLALVPTMAVAVVTGVASAIRVSATGRYKAYPIVGSLLVVAGFAGLTQLDADTPIGLIFIELLVLGAGVGLHMQLIVFIVQNAVPHADVGTATAATMFFRALGER</sequence>
<proteinExistence type="predicted"/>
<dbReference type="EMBL" id="JAGTPG010000002">
    <property type="protein sequence ID" value="MBR8641353.1"/>
    <property type="molecule type" value="Genomic_DNA"/>
</dbReference>
<feature type="transmembrane region" description="Helical" evidence="5">
    <location>
        <begin position="134"/>
        <end position="153"/>
    </location>
</feature>
<dbReference type="InterPro" id="IPR020846">
    <property type="entry name" value="MFS_dom"/>
</dbReference>
<keyword evidence="2 5" id="KW-0812">Transmembrane</keyword>
<feature type="transmembrane region" description="Helical" evidence="5">
    <location>
        <begin position="31"/>
        <end position="51"/>
    </location>
</feature>
<dbReference type="GO" id="GO:0005886">
    <property type="term" value="C:plasma membrane"/>
    <property type="evidence" value="ECO:0007669"/>
    <property type="project" value="UniProtKB-SubCell"/>
</dbReference>
<dbReference type="PANTHER" id="PTHR23501:SF197">
    <property type="entry name" value="COMD"/>
    <property type="match status" value="1"/>
</dbReference>
<feature type="transmembrane region" description="Helical" evidence="5">
    <location>
        <begin position="63"/>
        <end position="84"/>
    </location>
</feature>
<evidence type="ECO:0000313" key="7">
    <source>
        <dbReference type="EMBL" id="MBR8641353.1"/>
    </source>
</evidence>
<protein>
    <submittedName>
        <fullName evidence="7">MFS transporter</fullName>
    </submittedName>
</protein>
<dbReference type="InterPro" id="IPR036259">
    <property type="entry name" value="MFS_trans_sf"/>
</dbReference>
<dbReference type="Gene3D" id="1.20.1250.20">
    <property type="entry name" value="MFS general substrate transporter like domains"/>
    <property type="match status" value="2"/>
</dbReference>
<dbReference type="SUPFAM" id="SSF103473">
    <property type="entry name" value="MFS general substrate transporter"/>
    <property type="match status" value="1"/>
</dbReference>
<comment type="caution">
    <text evidence="7">The sequence shown here is derived from an EMBL/GenBank/DDBJ whole genome shotgun (WGS) entry which is preliminary data.</text>
</comment>
<accession>A0A941FBF4</accession>
<dbReference type="PROSITE" id="PS50850">
    <property type="entry name" value="MFS"/>
    <property type="match status" value="1"/>
</dbReference>
<dbReference type="PANTHER" id="PTHR23501">
    <property type="entry name" value="MAJOR FACILITATOR SUPERFAMILY"/>
    <property type="match status" value="1"/>
</dbReference>
<feature type="transmembrane region" description="Helical" evidence="5">
    <location>
        <begin position="165"/>
        <end position="186"/>
    </location>
</feature>
<dbReference type="InterPro" id="IPR011701">
    <property type="entry name" value="MFS"/>
</dbReference>
<feature type="transmembrane region" description="Helical" evidence="5">
    <location>
        <begin position="96"/>
        <end position="113"/>
    </location>
</feature>
<evidence type="ECO:0000256" key="5">
    <source>
        <dbReference type="SAM" id="Phobius"/>
    </source>
</evidence>
<organism evidence="7 8">
    <name type="scientific">Streptomyces tuirus</name>
    <dbReference type="NCBI Taxonomy" id="68278"/>
    <lineage>
        <taxon>Bacteria</taxon>
        <taxon>Bacillati</taxon>
        <taxon>Actinomycetota</taxon>
        <taxon>Actinomycetes</taxon>
        <taxon>Kitasatosporales</taxon>
        <taxon>Streptomycetaceae</taxon>
        <taxon>Streptomyces</taxon>
    </lineage>
</organism>
<feature type="domain" description="Major facilitator superfamily (MFS) profile" evidence="6">
    <location>
        <begin position="1"/>
        <end position="273"/>
    </location>
</feature>
<evidence type="ECO:0000256" key="1">
    <source>
        <dbReference type="ARBA" id="ARBA00004651"/>
    </source>
</evidence>
<reference evidence="7 8" key="1">
    <citation type="submission" date="2021-04" db="EMBL/GenBank/DDBJ databases">
        <title>Characterization of the biosynthetic gene cluster of new lipopeptides with antitumor activity in the genome of the marine Streptomyces PHM034.</title>
        <authorList>
            <person name="Ceniceros A."/>
            <person name="Canedo L."/>
            <person name="Mendez C."/>
            <person name="Olano C."/>
            <person name="Schleissner C."/>
            <person name="Cuevas C."/>
            <person name="De La Calle F."/>
            <person name="Salas J.A."/>
        </authorList>
    </citation>
    <scope>NUCLEOTIDE SEQUENCE [LARGE SCALE GENOMIC DNA]</scope>
    <source>
        <strain evidence="7 8">PHM034</strain>
    </source>
</reference>
<keyword evidence="4 5" id="KW-0472">Membrane</keyword>